<keyword evidence="1" id="KW-0805">Transcription regulation</keyword>
<evidence type="ECO:0000256" key="2">
    <source>
        <dbReference type="ARBA" id="ARBA00023125"/>
    </source>
</evidence>
<name>A0A6B9ZBX9_9BACT</name>
<gene>
    <name evidence="5" type="ORF">GWR21_08695</name>
</gene>
<dbReference type="KEGG" id="chih:GWR21_08695"/>
<organism evidence="5 6">
    <name type="scientific">Chitinophaga agri</name>
    <dbReference type="NCBI Taxonomy" id="2703787"/>
    <lineage>
        <taxon>Bacteria</taxon>
        <taxon>Pseudomonadati</taxon>
        <taxon>Bacteroidota</taxon>
        <taxon>Chitinophagia</taxon>
        <taxon>Chitinophagales</taxon>
        <taxon>Chitinophagaceae</taxon>
        <taxon>Chitinophaga</taxon>
    </lineage>
</organism>
<dbReference type="PANTHER" id="PTHR33204:SF29">
    <property type="entry name" value="TRANSCRIPTIONAL REGULATOR"/>
    <property type="match status" value="1"/>
</dbReference>
<evidence type="ECO:0000256" key="1">
    <source>
        <dbReference type="ARBA" id="ARBA00023015"/>
    </source>
</evidence>
<evidence type="ECO:0000313" key="5">
    <source>
        <dbReference type="EMBL" id="QHS59667.1"/>
    </source>
</evidence>
<keyword evidence="2" id="KW-0238">DNA-binding</keyword>
<keyword evidence="6" id="KW-1185">Reference proteome</keyword>
<proteinExistence type="predicted"/>
<protein>
    <submittedName>
        <fullName evidence="5">Helix-turn-helix transcriptional regulator</fullName>
    </submittedName>
</protein>
<dbReference type="InterPro" id="IPR002577">
    <property type="entry name" value="HTH_HxlR"/>
</dbReference>
<evidence type="ECO:0000313" key="6">
    <source>
        <dbReference type="Proteomes" id="UP000476411"/>
    </source>
</evidence>
<dbReference type="GO" id="GO:0003677">
    <property type="term" value="F:DNA binding"/>
    <property type="evidence" value="ECO:0007669"/>
    <property type="project" value="UniProtKB-KW"/>
</dbReference>
<sequence length="122" mass="13921">MYEHKIPKDLSCGMAVTMDIIGSKWKPCLLYNIYKGINRPGQLQAYNPKASRQVLNQQLRELEEHGIITRVVYPELPPKVEYFLTATGRSLIPLLEAMEAWGRQYATVHTDTPEMAVQSINC</sequence>
<dbReference type="PROSITE" id="PS51118">
    <property type="entry name" value="HTH_HXLR"/>
    <property type="match status" value="1"/>
</dbReference>
<dbReference type="PANTHER" id="PTHR33204">
    <property type="entry name" value="TRANSCRIPTIONAL REGULATOR, MARR FAMILY"/>
    <property type="match status" value="1"/>
</dbReference>
<dbReference type="AlphaFoldDB" id="A0A6B9ZBX9"/>
<keyword evidence="3" id="KW-0804">Transcription</keyword>
<feature type="domain" description="HTH hxlR-type" evidence="4">
    <location>
        <begin position="12"/>
        <end position="110"/>
    </location>
</feature>
<dbReference type="Gene3D" id="1.10.10.10">
    <property type="entry name" value="Winged helix-like DNA-binding domain superfamily/Winged helix DNA-binding domain"/>
    <property type="match status" value="1"/>
</dbReference>
<dbReference type="InterPro" id="IPR036390">
    <property type="entry name" value="WH_DNA-bd_sf"/>
</dbReference>
<dbReference type="InterPro" id="IPR036388">
    <property type="entry name" value="WH-like_DNA-bd_sf"/>
</dbReference>
<dbReference type="Pfam" id="PF01638">
    <property type="entry name" value="HxlR"/>
    <property type="match status" value="1"/>
</dbReference>
<evidence type="ECO:0000256" key="3">
    <source>
        <dbReference type="ARBA" id="ARBA00023163"/>
    </source>
</evidence>
<dbReference type="Proteomes" id="UP000476411">
    <property type="component" value="Chromosome"/>
</dbReference>
<accession>A0A6B9ZBX9</accession>
<reference evidence="5 6" key="1">
    <citation type="submission" date="2020-01" db="EMBL/GenBank/DDBJ databases">
        <title>Complete genome sequence of Chitinophaga sp. H33E-04 isolated from quinoa roots.</title>
        <authorList>
            <person name="Weon H.-Y."/>
            <person name="Lee S.A."/>
        </authorList>
    </citation>
    <scope>NUCLEOTIDE SEQUENCE [LARGE SCALE GENOMIC DNA]</scope>
    <source>
        <strain evidence="5 6">H33E-04</strain>
    </source>
</reference>
<evidence type="ECO:0000259" key="4">
    <source>
        <dbReference type="PROSITE" id="PS51118"/>
    </source>
</evidence>
<dbReference type="SUPFAM" id="SSF46785">
    <property type="entry name" value="Winged helix' DNA-binding domain"/>
    <property type="match status" value="1"/>
</dbReference>
<dbReference type="EMBL" id="CP048113">
    <property type="protein sequence ID" value="QHS59667.1"/>
    <property type="molecule type" value="Genomic_DNA"/>
</dbReference>
<dbReference type="RefSeq" id="WP_162331362.1">
    <property type="nucleotide sequence ID" value="NZ_CP048113.1"/>
</dbReference>